<keyword evidence="3" id="KW-1185">Reference proteome</keyword>
<reference evidence="2 3" key="1">
    <citation type="submission" date="2015-08" db="EMBL/GenBank/DDBJ databases">
        <title>Draft genome sequence of cellulolytic and xylanolytic Paenibacillus sp. A59, isolated from a decaying forest soil from Patagonia, Argentina.</title>
        <authorList>
            <person name="Ghio S."/>
            <person name="Caceres A.M."/>
            <person name="Talia P."/>
            <person name="Grasso D."/>
            <person name="Campos E."/>
        </authorList>
    </citation>
    <scope>NUCLEOTIDE SEQUENCE [LARGE SCALE GENOMIC DNA]</scope>
    <source>
        <strain evidence="2 3">A59</strain>
    </source>
</reference>
<organism evidence="2 3">
    <name type="scientific">Paenibacillus xylanivorans</name>
    <dbReference type="NCBI Taxonomy" id="1705561"/>
    <lineage>
        <taxon>Bacteria</taxon>
        <taxon>Bacillati</taxon>
        <taxon>Bacillota</taxon>
        <taxon>Bacilli</taxon>
        <taxon>Bacillales</taxon>
        <taxon>Paenibacillaceae</taxon>
        <taxon>Paenibacillus</taxon>
    </lineage>
</organism>
<evidence type="ECO:0008006" key="4">
    <source>
        <dbReference type="Google" id="ProtNLM"/>
    </source>
</evidence>
<gene>
    <name evidence="2" type="ORF">AMS66_23145</name>
</gene>
<sequence>MKLWHYALIVFLGGCSYGVLSTFVKLAYAASFTVSVVTGGQYFFGVVLTWLKTINSRPLKLELRF</sequence>
<comment type="caution">
    <text evidence="2">The sequence shown here is derived from an EMBL/GenBank/DDBJ whole genome shotgun (WGS) entry which is preliminary data.</text>
</comment>
<dbReference type="PATRIC" id="fig|1705561.3.peg.4836"/>
<dbReference type="PROSITE" id="PS51257">
    <property type="entry name" value="PROKAR_LIPOPROTEIN"/>
    <property type="match status" value="1"/>
</dbReference>
<name>A0A0M9BKM0_9BACL</name>
<dbReference type="Proteomes" id="UP000037688">
    <property type="component" value="Unassembled WGS sequence"/>
</dbReference>
<protein>
    <recommendedName>
        <fullName evidence="4">EamA domain-containing protein</fullName>
    </recommendedName>
</protein>
<keyword evidence="1" id="KW-0472">Membrane</keyword>
<dbReference type="EMBL" id="LITU01000074">
    <property type="protein sequence ID" value="KOY14123.1"/>
    <property type="molecule type" value="Genomic_DNA"/>
</dbReference>
<evidence type="ECO:0000313" key="2">
    <source>
        <dbReference type="EMBL" id="KOY14123.1"/>
    </source>
</evidence>
<proteinExistence type="predicted"/>
<keyword evidence="1" id="KW-1133">Transmembrane helix</keyword>
<keyword evidence="1" id="KW-0812">Transmembrane</keyword>
<evidence type="ECO:0000256" key="1">
    <source>
        <dbReference type="SAM" id="Phobius"/>
    </source>
</evidence>
<feature type="transmembrane region" description="Helical" evidence="1">
    <location>
        <begin position="28"/>
        <end position="51"/>
    </location>
</feature>
<accession>A0A0M9BKM0</accession>
<dbReference type="AlphaFoldDB" id="A0A0M9BKM0"/>
<evidence type="ECO:0000313" key="3">
    <source>
        <dbReference type="Proteomes" id="UP000037688"/>
    </source>
</evidence>